<keyword evidence="2" id="KW-0479">Metal-binding</keyword>
<comment type="cofactor">
    <cofactor evidence="1">
        <name>Ca(2+)</name>
        <dbReference type="ChEBI" id="CHEBI:29108"/>
    </cofactor>
</comment>
<name>R9PGU7_AGAAL</name>
<protein>
    <submittedName>
        <fullName evidence="5">Neopullulanase</fullName>
        <ecNumber evidence="5">3.2.1.135</ecNumber>
    </submittedName>
</protein>
<keyword evidence="5" id="KW-0378">Hydrolase</keyword>
<dbReference type="RefSeq" id="WP_016400335.1">
    <property type="nucleotide sequence ID" value="NZ_BARX01000003.1"/>
</dbReference>
<dbReference type="InterPro" id="IPR006047">
    <property type="entry name" value="GH13_cat_dom"/>
</dbReference>
<keyword evidence="6" id="KW-1185">Reference proteome</keyword>
<reference evidence="5" key="1">
    <citation type="journal article" date="2013" name="Genome Announc.">
        <title>Draft Genome Sequence of Agarivorans albus Strain MKT 106T, an Agarolytic Marine Bacterium.</title>
        <authorList>
            <person name="Yasuike M."/>
            <person name="Nakamura Y."/>
            <person name="Kai W."/>
            <person name="Fujiwara A."/>
            <person name="Fukui Y."/>
            <person name="Satomi M."/>
            <person name="Sano M."/>
        </authorList>
    </citation>
    <scope>NUCLEOTIDE SEQUENCE [LARGE SCALE GENOMIC DNA]</scope>
</reference>
<dbReference type="EC" id="3.2.1.135" evidence="5"/>
<proteinExistence type="predicted"/>
<dbReference type="Pfam" id="PF00128">
    <property type="entry name" value="Alpha-amylase"/>
    <property type="match status" value="1"/>
</dbReference>
<evidence type="ECO:0000259" key="4">
    <source>
        <dbReference type="SMART" id="SM00642"/>
    </source>
</evidence>
<gene>
    <name evidence="5" type="ORF">AALB_0647</name>
</gene>
<evidence type="ECO:0000313" key="5">
    <source>
        <dbReference type="EMBL" id="GAD00567.1"/>
    </source>
</evidence>
<evidence type="ECO:0000256" key="3">
    <source>
        <dbReference type="ARBA" id="ARBA00022729"/>
    </source>
</evidence>
<organism evidence="5 6">
    <name type="scientific">Agarivorans albus MKT 106</name>
    <dbReference type="NCBI Taxonomy" id="1331007"/>
    <lineage>
        <taxon>Bacteria</taxon>
        <taxon>Pseudomonadati</taxon>
        <taxon>Pseudomonadota</taxon>
        <taxon>Gammaproteobacteria</taxon>
        <taxon>Alteromonadales</taxon>
        <taxon>Alteromonadaceae</taxon>
        <taxon>Agarivorans</taxon>
    </lineage>
</organism>
<dbReference type="PROSITE" id="PS51257">
    <property type="entry name" value="PROKAR_LIPOPROTEIN"/>
    <property type="match status" value="1"/>
</dbReference>
<dbReference type="Proteomes" id="UP000014461">
    <property type="component" value="Unassembled WGS sequence"/>
</dbReference>
<dbReference type="InterPro" id="IPR045857">
    <property type="entry name" value="O16G_dom_2"/>
</dbReference>
<evidence type="ECO:0000256" key="1">
    <source>
        <dbReference type="ARBA" id="ARBA00001913"/>
    </source>
</evidence>
<comment type="caution">
    <text evidence="5">The sequence shown here is derived from an EMBL/GenBank/DDBJ whole genome shotgun (WGS) entry which is preliminary data.</text>
</comment>
<dbReference type="GO" id="GO:0005975">
    <property type="term" value="P:carbohydrate metabolic process"/>
    <property type="evidence" value="ECO:0007669"/>
    <property type="project" value="InterPro"/>
</dbReference>
<keyword evidence="3" id="KW-0732">Signal</keyword>
<dbReference type="GO" id="GO:0031216">
    <property type="term" value="F:neopullulanase activity"/>
    <property type="evidence" value="ECO:0007669"/>
    <property type="project" value="UniProtKB-EC"/>
</dbReference>
<evidence type="ECO:0000256" key="2">
    <source>
        <dbReference type="ARBA" id="ARBA00022723"/>
    </source>
</evidence>
<feature type="domain" description="Glycosyl hydrolase family 13 catalytic" evidence="4">
    <location>
        <begin position="52"/>
        <end position="308"/>
    </location>
</feature>
<accession>R9PGU7</accession>
<dbReference type="STRING" id="1331007.AALB_0647"/>
<sequence length="311" mass="35878">MLRGRNNILKPLNIVALSVAVALSGCNSDEQQSETTGSYVASPEWQDQIIYFLMIDRFNNGDPSLSDQGQGEFDPSSDKKFSGGDLVGIADKLDYIQQLGATSIWLTPPVANQWWDNEQNYGGYHGYWARDFQKVDEHFGDLTSYQDLAREIHGRNMYLIQDIVTNHVGNYFTYDQPWEYDSSLPCQGFRLIDSPLVEGQELPYPLNQNNCNEDGSGIYHWTPSISDHNDPIQEKNWQLSDLDDLNTAHPEVRAYLKESYRKWIREVGVDAFRIDTVKFVEHEFWTDVFTCLRWSNGTSRANRAEQFSYLW</sequence>
<dbReference type="PANTHER" id="PTHR10357">
    <property type="entry name" value="ALPHA-AMYLASE FAMILY MEMBER"/>
    <property type="match status" value="1"/>
</dbReference>
<dbReference type="EMBL" id="BARX01000003">
    <property type="protein sequence ID" value="GAD00567.1"/>
    <property type="molecule type" value="Genomic_DNA"/>
</dbReference>
<dbReference type="GO" id="GO:0046872">
    <property type="term" value="F:metal ion binding"/>
    <property type="evidence" value="ECO:0007669"/>
    <property type="project" value="UniProtKB-KW"/>
</dbReference>
<dbReference type="Gene3D" id="3.20.20.80">
    <property type="entry name" value="Glycosidases"/>
    <property type="match status" value="1"/>
</dbReference>
<dbReference type="SUPFAM" id="SSF51445">
    <property type="entry name" value="(Trans)glycosidases"/>
    <property type="match status" value="1"/>
</dbReference>
<dbReference type="SMART" id="SM00642">
    <property type="entry name" value="Aamy"/>
    <property type="match status" value="1"/>
</dbReference>
<dbReference type="PANTHER" id="PTHR10357:SF215">
    <property type="entry name" value="ALPHA-AMYLASE 1"/>
    <property type="match status" value="1"/>
</dbReference>
<keyword evidence="5" id="KW-0326">Glycosidase</keyword>
<evidence type="ECO:0000313" key="6">
    <source>
        <dbReference type="Proteomes" id="UP000014461"/>
    </source>
</evidence>
<dbReference type="Gene3D" id="3.90.400.10">
    <property type="entry name" value="Oligo-1,6-glucosidase, Domain 2"/>
    <property type="match status" value="1"/>
</dbReference>
<dbReference type="InterPro" id="IPR017853">
    <property type="entry name" value="GH"/>
</dbReference>
<dbReference type="AlphaFoldDB" id="R9PGU7"/>